<gene>
    <name evidence="2" type="primary">Cnig_chr_X.g23624</name>
    <name evidence="2" type="ORF">B9Z55_023624</name>
</gene>
<sequence>MNDRASPGADYHLADDHFDKLLESVLLTGLGRNFPPKRPLFPPSKPAAKFYLPPGKSTNVSLWTVEDVRLWVGKFLKPSEHAETFQALEEHKIDGACLKSIYKNKPAHTAFGINLNDFEAIQAHAHKIFNIKIVVANNLWDEPAKEYFLPNNIHFRLAKPDPAPVDDAAPEAAGPLKRNIKSKPVDPDSPPNKRPTPTPKPDAQFYLPRVKATDKSLWTNQQNADFASFCIQKKLKIAGLFPSKNYTDHSGAQIFFQT</sequence>
<evidence type="ECO:0000313" key="3">
    <source>
        <dbReference type="Proteomes" id="UP000230233"/>
    </source>
</evidence>
<feature type="compositionally biased region" description="Pro residues" evidence="1">
    <location>
        <begin position="187"/>
        <end position="200"/>
    </location>
</feature>
<evidence type="ECO:0000256" key="1">
    <source>
        <dbReference type="SAM" id="MobiDB-lite"/>
    </source>
</evidence>
<dbReference type="Proteomes" id="UP000230233">
    <property type="component" value="Chromosome X"/>
</dbReference>
<keyword evidence="3" id="KW-1185">Reference proteome</keyword>
<dbReference type="AlphaFoldDB" id="A0A2G5SR03"/>
<feature type="region of interest" description="Disordered" evidence="1">
    <location>
        <begin position="164"/>
        <end position="204"/>
    </location>
</feature>
<accession>A0A2G5SR03</accession>
<protein>
    <recommendedName>
        <fullName evidence="4">SAM domain-containing protein</fullName>
    </recommendedName>
</protein>
<dbReference type="SUPFAM" id="SSF47769">
    <property type="entry name" value="SAM/Pointed domain"/>
    <property type="match status" value="1"/>
</dbReference>
<evidence type="ECO:0008006" key="4">
    <source>
        <dbReference type="Google" id="ProtNLM"/>
    </source>
</evidence>
<comment type="caution">
    <text evidence="2">The sequence shown here is derived from an EMBL/GenBank/DDBJ whole genome shotgun (WGS) entry which is preliminary data.</text>
</comment>
<evidence type="ECO:0000313" key="2">
    <source>
        <dbReference type="EMBL" id="PIC17353.1"/>
    </source>
</evidence>
<feature type="compositionally biased region" description="Low complexity" evidence="1">
    <location>
        <begin position="165"/>
        <end position="175"/>
    </location>
</feature>
<name>A0A2G5SR03_9PELO</name>
<dbReference type="InterPro" id="IPR013761">
    <property type="entry name" value="SAM/pointed_sf"/>
</dbReference>
<dbReference type="Gene3D" id="1.10.150.50">
    <property type="entry name" value="Transcription Factor, Ets-1"/>
    <property type="match status" value="1"/>
</dbReference>
<organism evidence="2 3">
    <name type="scientific">Caenorhabditis nigoni</name>
    <dbReference type="NCBI Taxonomy" id="1611254"/>
    <lineage>
        <taxon>Eukaryota</taxon>
        <taxon>Metazoa</taxon>
        <taxon>Ecdysozoa</taxon>
        <taxon>Nematoda</taxon>
        <taxon>Chromadorea</taxon>
        <taxon>Rhabditida</taxon>
        <taxon>Rhabditina</taxon>
        <taxon>Rhabditomorpha</taxon>
        <taxon>Rhabditoidea</taxon>
        <taxon>Rhabditidae</taxon>
        <taxon>Peloderinae</taxon>
        <taxon>Caenorhabditis</taxon>
    </lineage>
</organism>
<reference evidence="3" key="1">
    <citation type="submission" date="2017-10" db="EMBL/GenBank/DDBJ databases">
        <title>Rapid genome shrinkage in a self-fertile nematode reveals novel sperm competition proteins.</title>
        <authorList>
            <person name="Yin D."/>
            <person name="Schwarz E.M."/>
            <person name="Thomas C.G."/>
            <person name="Felde R.L."/>
            <person name="Korf I.F."/>
            <person name="Cutter A.D."/>
            <person name="Schartner C.M."/>
            <person name="Ralston E.J."/>
            <person name="Meyer B.J."/>
            <person name="Haag E.S."/>
        </authorList>
    </citation>
    <scope>NUCLEOTIDE SEQUENCE [LARGE SCALE GENOMIC DNA]</scope>
    <source>
        <strain evidence="3">JU1422</strain>
    </source>
</reference>
<dbReference type="EMBL" id="PDUG01000006">
    <property type="protein sequence ID" value="PIC17353.1"/>
    <property type="molecule type" value="Genomic_DNA"/>
</dbReference>
<proteinExistence type="predicted"/>